<reference evidence="2 3" key="1">
    <citation type="submission" date="2023-07" db="EMBL/GenBank/DDBJ databases">
        <title>Genomic Encyclopedia of Type Strains, Phase IV (KMG-IV): sequencing the most valuable type-strain genomes for metagenomic binning, comparative biology and taxonomic classification.</title>
        <authorList>
            <person name="Goeker M."/>
        </authorList>
    </citation>
    <scope>NUCLEOTIDE SEQUENCE [LARGE SCALE GENOMIC DNA]</scope>
    <source>
        <strain evidence="2 3">DSM 45903</strain>
    </source>
</reference>
<accession>A0ABU1ILP7</accession>
<evidence type="ECO:0000313" key="3">
    <source>
        <dbReference type="Proteomes" id="UP001185012"/>
    </source>
</evidence>
<dbReference type="Gene3D" id="3.30.720.120">
    <property type="match status" value="1"/>
</dbReference>
<comment type="caution">
    <text evidence="2">The sequence shown here is derived from an EMBL/GenBank/DDBJ whole genome shotgun (WGS) entry which is preliminary data.</text>
</comment>
<evidence type="ECO:0000259" key="1">
    <source>
        <dbReference type="PROSITE" id="PS51819"/>
    </source>
</evidence>
<dbReference type="GO" id="GO:0016829">
    <property type="term" value="F:lyase activity"/>
    <property type="evidence" value="ECO:0007669"/>
    <property type="project" value="UniProtKB-KW"/>
</dbReference>
<dbReference type="InterPro" id="IPR029068">
    <property type="entry name" value="Glyas_Bleomycin-R_OHBP_Dase"/>
</dbReference>
<dbReference type="InterPro" id="IPR037523">
    <property type="entry name" value="VOC_core"/>
</dbReference>
<sequence length="126" mass="14037">MNRMLTNILTDDIKATRDTLVGLFDLEVEFDSDWFVSMVGNGGTVRIGAFQRNSDFVPSSYQLPAQGVIITIVVDDVESYFSRAKSQDLHIVEEPRDLPYGQRRMLVQDPSGLLIDISAPTASVNQ</sequence>
<dbReference type="Pfam" id="PF00903">
    <property type="entry name" value="Glyoxalase"/>
    <property type="match status" value="1"/>
</dbReference>
<keyword evidence="3" id="KW-1185">Reference proteome</keyword>
<keyword evidence="2" id="KW-0456">Lyase</keyword>
<dbReference type="Proteomes" id="UP001185012">
    <property type="component" value="Unassembled WGS sequence"/>
</dbReference>
<protein>
    <submittedName>
        <fullName evidence="2">Enzyme related to lactoylglutathione lyase</fullName>
    </submittedName>
</protein>
<name>A0ABU1ILP7_9BACL</name>
<feature type="domain" description="VOC" evidence="1">
    <location>
        <begin position="1"/>
        <end position="120"/>
    </location>
</feature>
<organism evidence="2 3">
    <name type="scientific">Desmospora profundinema</name>
    <dbReference type="NCBI Taxonomy" id="1571184"/>
    <lineage>
        <taxon>Bacteria</taxon>
        <taxon>Bacillati</taxon>
        <taxon>Bacillota</taxon>
        <taxon>Bacilli</taxon>
        <taxon>Bacillales</taxon>
        <taxon>Thermoactinomycetaceae</taxon>
        <taxon>Desmospora</taxon>
    </lineage>
</organism>
<dbReference type="RefSeq" id="WP_309864725.1">
    <property type="nucleotide sequence ID" value="NZ_JAVDQG010000003.1"/>
</dbReference>
<dbReference type="SUPFAM" id="SSF54593">
    <property type="entry name" value="Glyoxalase/Bleomycin resistance protein/Dihydroxybiphenyl dioxygenase"/>
    <property type="match status" value="1"/>
</dbReference>
<gene>
    <name evidence="2" type="ORF">JOE21_001707</name>
</gene>
<dbReference type="Gene3D" id="3.30.720.110">
    <property type="match status" value="1"/>
</dbReference>
<evidence type="ECO:0000313" key="2">
    <source>
        <dbReference type="EMBL" id="MDR6225709.1"/>
    </source>
</evidence>
<dbReference type="EMBL" id="JAVDQG010000003">
    <property type="protein sequence ID" value="MDR6225709.1"/>
    <property type="molecule type" value="Genomic_DNA"/>
</dbReference>
<proteinExistence type="predicted"/>
<dbReference type="InterPro" id="IPR004360">
    <property type="entry name" value="Glyas_Fos-R_dOase_dom"/>
</dbReference>
<dbReference type="PROSITE" id="PS51819">
    <property type="entry name" value="VOC"/>
    <property type="match status" value="1"/>
</dbReference>